<evidence type="ECO:0000313" key="2">
    <source>
        <dbReference type="EMBL" id="NNU42802.1"/>
    </source>
</evidence>
<reference evidence="2 3" key="1">
    <citation type="submission" date="2020-05" db="EMBL/GenBank/DDBJ databases">
        <authorList>
            <person name="Khan S.A."/>
            <person name="Jeon C.O."/>
            <person name="Chun B.H."/>
        </authorList>
    </citation>
    <scope>NUCLEOTIDE SEQUENCE [LARGE SCALE GENOMIC DNA]</scope>
    <source>
        <strain evidence="2 3">B156</strain>
    </source>
</reference>
<keyword evidence="3" id="KW-1185">Reference proteome</keyword>
<dbReference type="Pfam" id="PF13723">
    <property type="entry name" value="Ketoacyl-synt_2"/>
    <property type="match status" value="1"/>
</dbReference>
<name>A0A849K2T3_9BURK</name>
<reference evidence="2 3" key="2">
    <citation type="submission" date="2020-06" db="EMBL/GenBank/DDBJ databases">
        <title>Ramlibacter rhizophilus sp. nov., isolated from rhizosphere soil of national flower Mugunghwa from South Korea.</title>
        <authorList>
            <person name="Zheng-Fei Y."/>
            <person name="Huan T."/>
        </authorList>
    </citation>
    <scope>NUCLEOTIDE SEQUENCE [LARGE SCALE GENOMIC DNA]</scope>
    <source>
        <strain evidence="2 3">B156</strain>
    </source>
</reference>
<evidence type="ECO:0000259" key="1">
    <source>
        <dbReference type="Pfam" id="PF13723"/>
    </source>
</evidence>
<dbReference type="EMBL" id="JABFCS010000001">
    <property type="protein sequence ID" value="NNU42802.1"/>
    <property type="molecule type" value="Genomic_DNA"/>
</dbReference>
<dbReference type="Proteomes" id="UP000552954">
    <property type="component" value="Unassembled WGS sequence"/>
</dbReference>
<dbReference type="RefSeq" id="WP_171557296.1">
    <property type="nucleotide sequence ID" value="NZ_JABFCS010000001.1"/>
</dbReference>
<accession>A0A849K2T3</accession>
<feature type="domain" description="Beta-ketoacyl synthase-like N-terminal" evidence="1">
    <location>
        <begin position="36"/>
        <end position="205"/>
    </location>
</feature>
<proteinExistence type="predicted"/>
<comment type="caution">
    <text evidence="2">The sequence shown here is derived from an EMBL/GenBank/DDBJ whole genome shotgun (WGS) entry which is preliminary data.</text>
</comment>
<dbReference type="GO" id="GO:0016746">
    <property type="term" value="F:acyltransferase activity"/>
    <property type="evidence" value="ECO:0007669"/>
    <property type="project" value="InterPro"/>
</dbReference>
<dbReference type="InterPro" id="IPR016039">
    <property type="entry name" value="Thiolase-like"/>
</dbReference>
<organism evidence="2 3">
    <name type="scientific">Ramlibacter montanisoli</name>
    <dbReference type="NCBI Taxonomy" id="2732512"/>
    <lineage>
        <taxon>Bacteria</taxon>
        <taxon>Pseudomonadati</taxon>
        <taxon>Pseudomonadota</taxon>
        <taxon>Betaproteobacteria</taxon>
        <taxon>Burkholderiales</taxon>
        <taxon>Comamonadaceae</taxon>
        <taxon>Ramlibacter</taxon>
    </lineage>
</organism>
<dbReference type="AlphaFoldDB" id="A0A849K2T3"/>
<dbReference type="SUPFAM" id="SSF53901">
    <property type="entry name" value="Thiolase-like"/>
    <property type="match status" value="1"/>
</dbReference>
<dbReference type="InterPro" id="IPR014030">
    <property type="entry name" value="Ketoacyl_synth_N"/>
</dbReference>
<protein>
    <submittedName>
        <fullName evidence="2">3-oxoacyl-ACP synthase</fullName>
    </submittedName>
</protein>
<sequence length="274" mass="27924">MSGAIELGVLGIGLLGPGLTSWDEAQPVLRGDTPYVPAPSVVPPPQRLPAAERRRAGAAVKVALVVADAACLAAGREPATLATVFASSSGDGANCHALCETLAHPPGPDRLVSPTRFTNSVHNAAAGYWHIAVGSRQSSSSVCAHDDSFGAGLVASLSQLPGLQSPVLLVASDTPYPEPLNATRPLPDTMGVGLVLGAAGDPAARARLKARLLPAAEAGAATPCRDAALEDLRGRIPAARALPLLEAIARRQATRIVLPGSPQLALQIDLEFPA</sequence>
<evidence type="ECO:0000313" key="3">
    <source>
        <dbReference type="Proteomes" id="UP000552954"/>
    </source>
</evidence>
<gene>
    <name evidence="2" type="ORF">HK415_05915</name>
</gene>